<dbReference type="Gene3D" id="1.10.3720.10">
    <property type="entry name" value="MetI-like"/>
    <property type="match status" value="1"/>
</dbReference>
<dbReference type="AlphaFoldDB" id="X1QYN6"/>
<sequence>AAPAIVATSMLVAVYTWNEFQFAFLFTRSNAKTAPVLISEMMGSLIGVTWGQVFAASVIQLLPIMAFLWAIQKFLIKGITTGAVKG</sequence>
<reference evidence="9" key="1">
    <citation type="journal article" date="2014" name="Front. Microbiol.">
        <title>High frequency of phylogenetically diverse reductive dehalogenase-homologous genes in deep subseafloor sedimentary metagenomes.</title>
        <authorList>
            <person name="Kawai M."/>
            <person name="Futagami T."/>
            <person name="Toyoda A."/>
            <person name="Takaki Y."/>
            <person name="Nishi S."/>
            <person name="Hori S."/>
            <person name="Arai W."/>
            <person name="Tsubouchi T."/>
            <person name="Morono Y."/>
            <person name="Uchiyama I."/>
            <person name="Ito T."/>
            <person name="Fujiyama A."/>
            <person name="Inagaki F."/>
            <person name="Takami H."/>
        </authorList>
    </citation>
    <scope>NUCLEOTIDE SEQUENCE</scope>
    <source>
        <strain evidence="9">Expedition CK06-06</strain>
    </source>
</reference>
<dbReference type="SUPFAM" id="SSF161098">
    <property type="entry name" value="MetI-like"/>
    <property type="match status" value="1"/>
</dbReference>
<keyword evidence="2" id="KW-0813">Transport</keyword>
<keyword evidence="5 8" id="KW-0812">Transmembrane</keyword>
<evidence type="ECO:0000256" key="3">
    <source>
        <dbReference type="ARBA" id="ARBA00022475"/>
    </source>
</evidence>
<keyword evidence="3" id="KW-1003">Cell membrane</keyword>
<evidence type="ECO:0008006" key="10">
    <source>
        <dbReference type="Google" id="ProtNLM"/>
    </source>
</evidence>
<name>X1QYN6_9ZZZZ</name>
<evidence type="ECO:0000313" key="9">
    <source>
        <dbReference type="EMBL" id="GAI73677.1"/>
    </source>
</evidence>
<dbReference type="PANTHER" id="PTHR32243:SF50">
    <property type="entry name" value="MALTOSE_MALTODEXTRIN TRANSPORT SYSTEM PERMEASE PROTEIN MALG"/>
    <property type="match status" value="1"/>
</dbReference>
<dbReference type="InterPro" id="IPR050901">
    <property type="entry name" value="BP-dep_ABC_trans_perm"/>
</dbReference>
<protein>
    <recommendedName>
        <fullName evidence="10">ABC transmembrane type-1 domain-containing protein</fullName>
    </recommendedName>
</protein>
<evidence type="ECO:0000256" key="4">
    <source>
        <dbReference type="ARBA" id="ARBA00022597"/>
    </source>
</evidence>
<comment type="caution">
    <text evidence="9">The sequence shown here is derived from an EMBL/GenBank/DDBJ whole genome shotgun (WGS) entry which is preliminary data.</text>
</comment>
<dbReference type="GO" id="GO:0005886">
    <property type="term" value="C:plasma membrane"/>
    <property type="evidence" value="ECO:0007669"/>
    <property type="project" value="UniProtKB-SubCell"/>
</dbReference>
<keyword evidence="4" id="KW-0762">Sugar transport</keyword>
<evidence type="ECO:0000256" key="5">
    <source>
        <dbReference type="ARBA" id="ARBA00022692"/>
    </source>
</evidence>
<feature type="non-terminal residue" evidence="9">
    <location>
        <position position="1"/>
    </location>
</feature>
<feature type="transmembrane region" description="Helical" evidence="8">
    <location>
        <begin position="50"/>
        <end position="71"/>
    </location>
</feature>
<keyword evidence="7 8" id="KW-0472">Membrane</keyword>
<gene>
    <name evidence="9" type="ORF">S12H4_20143</name>
</gene>
<accession>X1QYN6</accession>
<dbReference type="PANTHER" id="PTHR32243">
    <property type="entry name" value="MALTOSE TRANSPORT SYSTEM PERMEASE-RELATED"/>
    <property type="match status" value="1"/>
</dbReference>
<evidence type="ECO:0000256" key="1">
    <source>
        <dbReference type="ARBA" id="ARBA00004651"/>
    </source>
</evidence>
<organism evidence="9">
    <name type="scientific">marine sediment metagenome</name>
    <dbReference type="NCBI Taxonomy" id="412755"/>
    <lineage>
        <taxon>unclassified sequences</taxon>
        <taxon>metagenomes</taxon>
        <taxon>ecological metagenomes</taxon>
    </lineage>
</organism>
<comment type="subcellular location">
    <subcellularLocation>
        <location evidence="1">Cell membrane</location>
        <topology evidence="1">Multi-pass membrane protein</topology>
    </subcellularLocation>
</comment>
<evidence type="ECO:0000256" key="7">
    <source>
        <dbReference type="ARBA" id="ARBA00023136"/>
    </source>
</evidence>
<evidence type="ECO:0000256" key="8">
    <source>
        <dbReference type="SAM" id="Phobius"/>
    </source>
</evidence>
<keyword evidence="6 8" id="KW-1133">Transmembrane helix</keyword>
<dbReference type="InterPro" id="IPR035906">
    <property type="entry name" value="MetI-like_sf"/>
</dbReference>
<proteinExistence type="predicted"/>
<evidence type="ECO:0000256" key="6">
    <source>
        <dbReference type="ARBA" id="ARBA00022989"/>
    </source>
</evidence>
<evidence type="ECO:0000256" key="2">
    <source>
        <dbReference type="ARBA" id="ARBA00022448"/>
    </source>
</evidence>
<dbReference type="EMBL" id="BARW01010165">
    <property type="protein sequence ID" value="GAI73677.1"/>
    <property type="molecule type" value="Genomic_DNA"/>
</dbReference>